<protein>
    <submittedName>
        <fullName evidence="2">Uncharacterized protein</fullName>
    </submittedName>
</protein>
<feature type="compositionally biased region" description="Polar residues" evidence="1">
    <location>
        <begin position="35"/>
        <end position="55"/>
    </location>
</feature>
<feature type="compositionally biased region" description="Acidic residues" evidence="1">
    <location>
        <begin position="1"/>
        <end position="22"/>
    </location>
</feature>
<organism evidence="2">
    <name type="scientific">Podoviridae sp. ctefc32</name>
    <dbReference type="NCBI Taxonomy" id="2827742"/>
    <lineage>
        <taxon>Viruses</taxon>
        <taxon>Duplodnaviria</taxon>
        <taxon>Heunggongvirae</taxon>
        <taxon>Uroviricota</taxon>
        <taxon>Caudoviricetes</taxon>
    </lineage>
</organism>
<dbReference type="EMBL" id="BK032733">
    <property type="protein sequence ID" value="DAF57354.1"/>
    <property type="molecule type" value="Genomic_DNA"/>
</dbReference>
<reference evidence="2" key="1">
    <citation type="journal article" date="2021" name="Proc. Natl. Acad. Sci. U.S.A.">
        <title>A Catalog of Tens of Thousands of Viruses from Human Metagenomes Reveals Hidden Associations with Chronic Diseases.</title>
        <authorList>
            <person name="Tisza M.J."/>
            <person name="Buck C.B."/>
        </authorList>
    </citation>
    <scope>NUCLEOTIDE SEQUENCE</scope>
    <source>
        <strain evidence="2">Ctefc32</strain>
    </source>
</reference>
<feature type="compositionally biased region" description="Polar residues" evidence="1">
    <location>
        <begin position="225"/>
        <end position="237"/>
    </location>
</feature>
<feature type="region of interest" description="Disordered" evidence="1">
    <location>
        <begin position="213"/>
        <end position="252"/>
    </location>
</feature>
<name>A0A8S5T3K1_9CAUD</name>
<feature type="compositionally biased region" description="Basic and acidic residues" evidence="1">
    <location>
        <begin position="65"/>
        <end position="75"/>
    </location>
</feature>
<evidence type="ECO:0000313" key="2">
    <source>
        <dbReference type="EMBL" id="DAF57354.1"/>
    </source>
</evidence>
<feature type="region of interest" description="Disordered" evidence="1">
    <location>
        <begin position="1"/>
        <end position="75"/>
    </location>
</feature>
<proteinExistence type="predicted"/>
<accession>A0A8S5T3K1</accession>
<evidence type="ECO:0000256" key="1">
    <source>
        <dbReference type="SAM" id="MobiDB-lite"/>
    </source>
</evidence>
<sequence length="252" mass="27991">MFEEGETGTEEMIFEDSNEQTVEDNTPSAVEETNEQSTSNNQGEGADSAESNNDSQTDDDITDFLTKKGIDLNDPDAAKKVAKMYRDVEKEFYKKSQEKAQLEREMTRNSVDESAPADIRALAEVRAMKAEMDANKWKQSVELTPEAEQKMVEYLAQPITDANGDPLINPQNGQIMTKGLLVINGQLSLDDVYKIVGANTVKTDSIRSELKEEIKKEMAARQASKRPTMQSSDSSQFGDKEESDPFLDGLLG</sequence>